<dbReference type="InterPro" id="IPR012338">
    <property type="entry name" value="Beta-lactam/transpept-like"/>
</dbReference>
<keyword evidence="15" id="KW-0472">Membrane</keyword>
<evidence type="ECO:0000256" key="14">
    <source>
        <dbReference type="RuleBase" id="RU004016"/>
    </source>
</evidence>
<keyword evidence="6" id="KW-0732">Signal</keyword>
<evidence type="ECO:0000256" key="2">
    <source>
        <dbReference type="ARBA" id="ARBA00007164"/>
    </source>
</evidence>
<dbReference type="EC" id="3.4.16.4" evidence="3"/>
<keyword evidence="19" id="KW-1185">Reference proteome</keyword>
<evidence type="ECO:0000256" key="11">
    <source>
        <dbReference type="ARBA" id="ARBA00034000"/>
    </source>
</evidence>
<keyword evidence="15" id="KW-0812">Transmembrane</keyword>
<dbReference type="InterPro" id="IPR001967">
    <property type="entry name" value="Peptidase_S11_N"/>
</dbReference>
<dbReference type="EMBL" id="AE016877">
    <property type="protein sequence ID" value="AAP08260.1"/>
    <property type="molecule type" value="Genomic_DNA"/>
</dbReference>
<evidence type="ECO:0000256" key="1">
    <source>
        <dbReference type="ARBA" id="ARBA00004752"/>
    </source>
</evidence>
<dbReference type="AlphaFoldDB" id="Q81GD0"/>
<feature type="binding site" evidence="13">
    <location>
        <position position="248"/>
    </location>
    <ligand>
        <name>substrate</name>
    </ligand>
</feature>
<feature type="domain" description="Peptidase S11 D-alanyl-D-alanine carboxypeptidase A N-terminal" evidence="16">
    <location>
        <begin position="55"/>
        <end position="277"/>
    </location>
</feature>
<evidence type="ECO:0000256" key="3">
    <source>
        <dbReference type="ARBA" id="ARBA00012448"/>
    </source>
</evidence>
<accession>Q81GD0</accession>
<dbReference type="InterPro" id="IPR012907">
    <property type="entry name" value="Peptidase_S11_C"/>
</dbReference>
<keyword evidence="15" id="KW-1133">Transmembrane helix</keyword>
<keyword evidence="4 18" id="KW-0121">Carboxypeptidase</keyword>
<evidence type="ECO:0000256" key="9">
    <source>
        <dbReference type="ARBA" id="ARBA00022984"/>
    </source>
</evidence>
<evidence type="ECO:0000256" key="15">
    <source>
        <dbReference type="SAM" id="Phobius"/>
    </source>
</evidence>
<reference evidence="18 19" key="1">
    <citation type="journal article" date="2003" name="Nature">
        <title>Genome sequence of Bacillus cereus and comparative analysis with Bacillus anthracis.</title>
        <authorList>
            <person name="Ivanova N."/>
            <person name="Sorokin A."/>
            <person name="Anderson I."/>
            <person name="Galleron N."/>
            <person name="Candelon B."/>
            <person name="Kapatral V."/>
            <person name="Bhattacharyya A."/>
            <person name="Reznik G."/>
            <person name="Mikhailova N."/>
            <person name="Lapidus A."/>
            <person name="Chu L."/>
            <person name="Mazur M."/>
            <person name="Goltsman E."/>
            <person name="Larsen N."/>
            <person name="D'Souza M."/>
            <person name="Walunas T."/>
            <person name="Grechkin Y."/>
            <person name="Pusch G."/>
            <person name="Haselkorn R."/>
            <person name="Fonstein M."/>
            <person name="Ehrlich S.D."/>
            <person name="Overbeek R."/>
            <person name="Kyrpides N."/>
        </authorList>
    </citation>
    <scope>NUCLEOTIDE SEQUENCE [LARGE SCALE GENOMIC DNA]</scope>
    <source>
        <strain evidence="19">ATCC 14579 / DSM 31 / CCUG 7414 / JCM 2152 / NBRC 15305 / NCIMB 9373 / NCTC 2599 / NRRL B-3711</strain>
    </source>
</reference>
<dbReference type="Gene3D" id="3.40.710.10">
    <property type="entry name" value="DD-peptidase/beta-lactamase superfamily"/>
    <property type="match status" value="1"/>
</dbReference>
<keyword evidence="10" id="KW-0961">Cell wall biogenesis/degradation</keyword>
<gene>
    <name evidence="18" type="ordered locus">BC_1277</name>
</gene>
<evidence type="ECO:0000259" key="16">
    <source>
        <dbReference type="Pfam" id="PF00768"/>
    </source>
</evidence>
<evidence type="ECO:0000256" key="8">
    <source>
        <dbReference type="ARBA" id="ARBA00022960"/>
    </source>
</evidence>
<evidence type="ECO:0000256" key="6">
    <source>
        <dbReference type="ARBA" id="ARBA00022729"/>
    </source>
</evidence>
<comment type="catalytic activity">
    <reaction evidence="11">
        <text>Preferential cleavage: (Ac)2-L-Lys-D-Ala-|-D-Ala. Also transpeptidation of peptidyl-alanyl moieties that are N-acyl substituents of D-alanine.</text>
        <dbReference type="EC" id="3.4.16.4"/>
    </reaction>
</comment>
<dbReference type="Pfam" id="PF07943">
    <property type="entry name" value="PBP5_C"/>
    <property type="match status" value="1"/>
</dbReference>
<evidence type="ECO:0000259" key="17">
    <source>
        <dbReference type="Pfam" id="PF07943"/>
    </source>
</evidence>
<dbReference type="Proteomes" id="UP000001417">
    <property type="component" value="Chromosome"/>
</dbReference>
<feature type="transmembrane region" description="Helical" evidence="15">
    <location>
        <begin position="408"/>
        <end position="427"/>
    </location>
</feature>
<dbReference type="PANTHER" id="PTHR21581:SF6">
    <property type="entry name" value="TRAFFICKING PROTEIN PARTICLE COMPLEX SUBUNIT 12"/>
    <property type="match status" value="1"/>
</dbReference>
<evidence type="ECO:0000256" key="4">
    <source>
        <dbReference type="ARBA" id="ARBA00022645"/>
    </source>
</evidence>
<evidence type="ECO:0000256" key="13">
    <source>
        <dbReference type="PIRSR" id="PIRSR618044-2"/>
    </source>
</evidence>
<dbReference type="PANTHER" id="PTHR21581">
    <property type="entry name" value="D-ALANYL-D-ALANINE CARBOXYPEPTIDASE"/>
    <property type="match status" value="1"/>
</dbReference>
<dbReference type="Pfam" id="PF00768">
    <property type="entry name" value="Peptidase_S11"/>
    <property type="match status" value="1"/>
</dbReference>
<evidence type="ECO:0000313" key="18">
    <source>
        <dbReference type="EMBL" id="AAP08260.1"/>
    </source>
</evidence>
<dbReference type="GO" id="GO:0071555">
    <property type="term" value="P:cell wall organization"/>
    <property type="evidence" value="ECO:0007669"/>
    <property type="project" value="UniProtKB-KW"/>
</dbReference>
<dbReference type="FunFam" id="3.40.710.10:FF:000056">
    <property type="entry name" value="D-alanyl-D-alanine carboxypeptidase DacB"/>
    <property type="match status" value="1"/>
</dbReference>
<evidence type="ECO:0000256" key="5">
    <source>
        <dbReference type="ARBA" id="ARBA00022670"/>
    </source>
</evidence>
<dbReference type="SUPFAM" id="SSF56601">
    <property type="entry name" value="beta-lactamase/transpeptidase-like"/>
    <property type="match status" value="1"/>
</dbReference>
<evidence type="ECO:0000256" key="7">
    <source>
        <dbReference type="ARBA" id="ARBA00022801"/>
    </source>
</evidence>
<feature type="active site" description="Acyl-ester intermediate" evidence="12">
    <location>
        <position position="87"/>
    </location>
</feature>
<organism evidence="18 19">
    <name type="scientific">Bacillus cereus (strain ATCC 14579 / DSM 31 / CCUG 7414 / JCM 2152 / NBRC 15305 / NCIMB 9373 / NCTC 2599 / NRRL B-3711)</name>
    <dbReference type="NCBI Taxonomy" id="226900"/>
    <lineage>
        <taxon>Bacteria</taxon>
        <taxon>Bacillati</taxon>
        <taxon>Bacillota</taxon>
        <taxon>Bacilli</taxon>
        <taxon>Bacillales</taxon>
        <taxon>Bacillaceae</taxon>
        <taxon>Bacillus</taxon>
        <taxon>Bacillus cereus group</taxon>
    </lineage>
</organism>
<feature type="active site" evidence="12">
    <location>
        <position position="144"/>
    </location>
</feature>
<comment type="pathway">
    <text evidence="1">Cell wall biogenesis; peptidoglycan biosynthesis.</text>
</comment>
<keyword evidence="7 18" id="KW-0378">Hydrolase</keyword>
<comment type="similarity">
    <text evidence="2 14">Belongs to the peptidase S11 family.</text>
</comment>
<evidence type="ECO:0000256" key="12">
    <source>
        <dbReference type="PIRSR" id="PIRSR618044-1"/>
    </source>
</evidence>
<dbReference type="UniPathway" id="UPA00219"/>
<dbReference type="KEGG" id="bce:BC1277"/>
<name>Q81GD0_BACCR</name>
<keyword evidence="9" id="KW-0573">Peptidoglycan synthesis</keyword>
<dbReference type="GO" id="GO:0009002">
    <property type="term" value="F:serine-type D-Ala-D-Ala carboxypeptidase activity"/>
    <property type="evidence" value="ECO:0007669"/>
    <property type="project" value="UniProtKB-EC"/>
</dbReference>
<proteinExistence type="inferred from homology"/>
<evidence type="ECO:0000313" key="19">
    <source>
        <dbReference type="Proteomes" id="UP000001417"/>
    </source>
</evidence>
<dbReference type="HOGENOM" id="CLU_027070_7_3_9"/>
<keyword evidence="8" id="KW-0133">Cell shape</keyword>
<dbReference type="PRINTS" id="PR00725">
    <property type="entry name" value="DADACBPTASE1"/>
</dbReference>
<dbReference type="GO" id="GO:0006508">
    <property type="term" value="P:proteolysis"/>
    <property type="evidence" value="ECO:0007669"/>
    <property type="project" value="UniProtKB-KW"/>
</dbReference>
<feature type="domain" description="Peptidase S11 D-Ala-D-Ala carboxypeptidase A C-terminal" evidence="17">
    <location>
        <begin position="317"/>
        <end position="388"/>
    </location>
</feature>
<evidence type="ECO:0000256" key="10">
    <source>
        <dbReference type="ARBA" id="ARBA00023316"/>
    </source>
</evidence>
<feature type="active site" description="Proton acceptor" evidence="12">
    <location>
        <position position="90"/>
    </location>
</feature>
<protein>
    <recommendedName>
        <fullName evidence="3">serine-type D-Ala-D-Ala carboxypeptidase</fullName>
        <ecNumber evidence="3">3.4.16.4</ecNumber>
    </recommendedName>
</protein>
<keyword evidence="5" id="KW-0645">Protease</keyword>
<sequence>MLRSKWKRESHMVNFKKFLVFITVICSFFLTPITLRAETNIGVNPEQVAPPPAEGPNVFSQFATTIDAKTGDVLYDKNAYHRAYPASTTKVLTAILLMEHTKPEDQFTFSQLALDQEKSNYQIEFQPGETINRNTALMILMVLSANDVSYAIAERIGGSVENFANMMNEKAKQLGAKDSHFVTPNGLHDPNHYTTPYDMAMITKGVQKYPEILQAMNTKRTTVTTSRQTVSIFNKSNFFENPYSIGGKTGFTNEARNTLVLLNEKDGNRIISVVMASQRPEIYEDLKQMAEYSFGQFTKQMVLDKHNWHQKTTYLNKDVNSELEQSAELMLKKDEGKNVKTIFRAASLDKESLYHKGIHRGEVVGAVDITKNNQTIATVNVLSTEDVTFTMPKKDTTMPEVKDSNVKVISVGIGAIILFGAILYVVLRRNTKGMKSEGK</sequence>
<dbReference type="GO" id="GO:0009252">
    <property type="term" value="P:peptidoglycan biosynthetic process"/>
    <property type="evidence" value="ECO:0007669"/>
    <property type="project" value="UniProtKB-UniPathway"/>
</dbReference>
<dbReference type="PATRIC" id="fig|226900.8.peg.1250"/>
<dbReference type="InterPro" id="IPR018044">
    <property type="entry name" value="Peptidase_S11"/>
</dbReference>
<dbReference type="GO" id="GO:0008360">
    <property type="term" value="P:regulation of cell shape"/>
    <property type="evidence" value="ECO:0007669"/>
    <property type="project" value="UniProtKB-KW"/>
</dbReference>